<name>A0ABD5RA65_9EURY</name>
<comment type="similarity">
    <text evidence="5 8">Belongs to the asparaginase 1 family. GatD subfamily.</text>
</comment>
<keyword evidence="3 5" id="KW-0067">ATP-binding</keyword>
<comment type="caution">
    <text evidence="12">The sequence shown here is derived from an EMBL/GenBank/DDBJ whole genome shotgun (WGS) entry which is preliminary data.</text>
</comment>
<dbReference type="InterPro" id="IPR020827">
    <property type="entry name" value="Asparaginase/glutaminase_AS1"/>
</dbReference>
<dbReference type="InterPro" id="IPR027475">
    <property type="entry name" value="Asparaginase/glutaminase_AS2"/>
</dbReference>
<dbReference type="Pfam" id="PF17763">
    <property type="entry name" value="Asparaginase_C"/>
    <property type="match status" value="1"/>
</dbReference>
<dbReference type="PRINTS" id="PR00139">
    <property type="entry name" value="ASNGLNASE"/>
</dbReference>
<dbReference type="RefSeq" id="WP_227228028.1">
    <property type="nucleotide sequence ID" value="NZ_JAJCVJ010000001.1"/>
</dbReference>
<evidence type="ECO:0000259" key="9">
    <source>
        <dbReference type="Pfam" id="PF00710"/>
    </source>
</evidence>
<reference evidence="12 13" key="1">
    <citation type="journal article" date="2019" name="Int. J. Syst. Evol. Microbiol.">
        <title>The Global Catalogue of Microorganisms (GCM) 10K type strain sequencing project: providing services to taxonomists for standard genome sequencing and annotation.</title>
        <authorList>
            <consortium name="The Broad Institute Genomics Platform"/>
            <consortium name="The Broad Institute Genome Sequencing Center for Infectious Disease"/>
            <person name="Wu L."/>
            <person name="Ma J."/>
        </authorList>
    </citation>
    <scope>NUCLEOTIDE SEQUENCE [LARGE SCALE GENOMIC DNA]</scope>
    <source>
        <strain evidence="12 13">CGMCC 1.12237</strain>
    </source>
</reference>
<feature type="domain" description="GatD N-terminal" evidence="11">
    <location>
        <begin position="1"/>
        <end position="51"/>
    </location>
</feature>
<dbReference type="PANTHER" id="PTHR11707:SF28">
    <property type="entry name" value="60 KDA LYSOPHOSPHOLIPASE"/>
    <property type="match status" value="1"/>
</dbReference>
<dbReference type="EMBL" id="JBHSKX010000001">
    <property type="protein sequence ID" value="MFC5366633.1"/>
    <property type="molecule type" value="Genomic_DNA"/>
</dbReference>
<feature type="active site" evidence="5 6">
    <location>
        <position position="87"/>
    </location>
</feature>
<keyword evidence="1 5" id="KW-0436">Ligase</keyword>
<organism evidence="12 13">
    <name type="scientific">Salinirubrum litoreum</name>
    <dbReference type="NCBI Taxonomy" id="1126234"/>
    <lineage>
        <taxon>Archaea</taxon>
        <taxon>Methanobacteriati</taxon>
        <taxon>Methanobacteriota</taxon>
        <taxon>Stenosarchaea group</taxon>
        <taxon>Halobacteria</taxon>
        <taxon>Halobacteriales</taxon>
        <taxon>Haloferacaceae</taxon>
        <taxon>Salinirubrum</taxon>
    </lineage>
</organism>
<evidence type="ECO:0000259" key="10">
    <source>
        <dbReference type="Pfam" id="PF17763"/>
    </source>
</evidence>
<feature type="domain" description="Asparaginase/glutaminase C-terminal" evidence="10">
    <location>
        <begin position="290"/>
        <end position="396"/>
    </location>
</feature>
<dbReference type="InterPro" id="IPR037222">
    <property type="entry name" value="GatD_N_sf"/>
</dbReference>
<keyword evidence="4 5" id="KW-0648">Protein biosynthesis</keyword>
<evidence type="ECO:0000256" key="5">
    <source>
        <dbReference type="HAMAP-Rule" id="MF_00586"/>
    </source>
</evidence>
<comment type="function">
    <text evidence="5 8">Allows the formation of correctly charged Gln-tRNA(Gln) through the transamidation of misacylated Glu-tRNA(Gln) in organisms which lack glutaminyl-tRNA synthetase. The reaction takes place in the presence of glutamine and ATP through an activated gamma-phospho-Glu-tRNA(Gln). The GatDE system is specific for glutamate and does not act on aspartate.</text>
</comment>
<evidence type="ECO:0000256" key="8">
    <source>
        <dbReference type="RuleBase" id="RU004457"/>
    </source>
</evidence>
<dbReference type="PIRSF" id="PIRSF500175">
    <property type="entry name" value="Glu_ADT_D"/>
    <property type="match status" value="1"/>
</dbReference>
<dbReference type="InterPro" id="IPR006033">
    <property type="entry name" value="AsnA_fam"/>
</dbReference>
<keyword evidence="2 5" id="KW-0547">Nucleotide-binding</keyword>
<dbReference type="Pfam" id="PF00710">
    <property type="entry name" value="Asparaginase"/>
    <property type="match status" value="1"/>
</dbReference>
<dbReference type="GO" id="GO:0050567">
    <property type="term" value="F:glutaminyl-tRNA synthase (glutamine-hydrolyzing) activity"/>
    <property type="evidence" value="ECO:0007669"/>
    <property type="project" value="UniProtKB-UniRule"/>
</dbReference>
<dbReference type="InterPro" id="IPR036152">
    <property type="entry name" value="Asp/glu_Ase-like_sf"/>
</dbReference>
<dbReference type="PROSITE" id="PS00144">
    <property type="entry name" value="ASN_GLN_ASE_1"/>
    <property type="match status" value="1"/>
</dbReference>
<dbReference type="PIRSF" id="PIRSF001220">
    <property type="entry name" value="L-ASNase_gatD"/>
    <property type="match status" value="1"/>
</dbReference>
<dbReference type="SFLD" id="SFLDS00057">
    <property type="entry name" value="Glutaminase/Asparaginase"/>
    <property type="match status" value="1"/>
</dbReference>
<feature type="active site" evidence="5 7">
    <location>
        <position position="163"/>
    </location>
</feature>
<dbReference type="InterPro" id="IPR006034">
    <property type="entry name" value="Asparaginase/glutaminase-like"/>
</dbReference>
<dbReference type="Gene3D" id="3.40.50.40">
    <property type="match status" value="1"/>
</dbReference>
<evidence type="ECO:0000256" key="4">
    <source>
        <dbReference type="ARBA" id="ARBA00022917"/>
    </source>
</evidence>
<dbReference type="NCBIfam" id="NF003217">
    <property type="entry name" value="PRK04183.1"/>
    <property type="match status" value="1"/>
</dbReference>
<dbReference type="InterPro" id="IPR040919">
    <property type="entry name" value="Asparaginase_C"/>
</dbReference>
<dbReference type="Gene3D" id="2.30.30.520">
    <property type="match status" value="1"/>
</dbReference>
<dbReference type="InterPro" id="IPR027473">
    <property type="entry name" value="L-asparaginase_C"/>
</dbReference>
<evidence type="ECO:0000256" key="2">
    <source>
        <dbReference type="ARBA" id="ARBA00022741"/>
    </source>
</evidence>
<protein>
    <recommendedName>
        <fullName evidence="5 8">Glutamyl-tRNA(Gln) amidotransferase subunit D</fullName>
        <shortName evidence="5">Glu-ADT subunit D</shortName>
        <ecNumber evidence="5 8">6.3.5.-</ecNumber>
    </recommendedName>
</protein>
<evidence type="ECO:0000256" key="3">
    <source>
        <dbReference type="ARBA" id="ARBA00022840"/>
    </source>
</evidence>
<comment type="catalytic activity">
    <reaction evidence="5 8">
        <text>L-glutamyl-tRNA(Gln) + L-glutamine + ATP + H2O = L-glutaminyl-tRNA(Gln) + L-glutamate + ADP + phosphate + H(+)</text>
        <dbReference type="Rhea" id="RHEA:17521"/>
        <dbReference type="Rhea" id="RHEA-COMP:9681"/>
        <dbReference type="Rhea" id="RHEA-COMP:9684"/>
        <dbReference type="ChEBI" id="CHEBI:15377"/>
        <dbReference type="ChEBI" id="CHEBI:15378"/>
        <dbReference type="ChEBI" id="CHEBI:29985"/>
        <dbReference type="ChEBI" id="CHEBI:30616"/>
        <dbReference type="ChEBI" id="CHEBI:43474"/>
        <dbReference type="ChEBI" id="CHEBI:58359"/>
        <dbReference type="ChEBI" id="CHEBI:78520"/>
        <dbReference type="ChEBI" id="CHEBI:78521"/>
        <dbReference type="ChEBI" id="CHEBI:456216"/>
    </reaction>
</comment>
<evidence type="ECO:0000256" key="6">
    <source>
        <dbReference type="PROSITE-ProRule" id="PRU10099"/>
    </source>
</evidence>
<sequence length="414" mass="44447">MNAGDRVRVERGDVTNEGVLLPSTTADHLVVKLDGGYNVGIDRADADVEILESDVYDVGGEDGEDTRSEIDFDDDLPTIALISTGGTIASTVDYRTGAVTAQFDAEDVLRAVPDLAGRANYRGRVVANILSENMDPDIWQDLARAVSEEIEAGADGVVVMHGTDTMQYSASALSMMLDTPVPIVFTGSQRSADRPSSDNVMNAVCAVEAAKADAAEVMLCMHGSESDDYCSLHRGTRVRKNHTSRRNAFETVGAEPLGRVDYDTEDVSFRREYAERGAADLAIHPDLADDVELVKFTPGMDPAALDYLDGKSGVVIEGTGLGHVHTDLIPRFAELVEDGTTVVMTSQCLEGRVCDRVYDTGRDLLEAGVVEAGDTLPETAKVKLMWVLANTDAPAEAMGEDLVGELQSRSVPWT</sequence>
<dbReference type="PROSITE" id="PS00917">
    <property type="entry name" value="ASN_GLN_ASE_2"/>
    <property type="match status" value="1"/>
</dbReference>
<evidence type="ECO:0000313" key="13">
    <source>
        <dbReference type="Proteomes" id="UP001596201"/>
    </source>
</evidence>
<dbReference type="AlphaFoldDB" id="A0ABD5RA65"/>
<evidence type="ECO:0000256" key="1">
    <source>
        <dbReference type="ARBA" id="ARBA00022598"/>
    </source>
</evidence>
<evidence type="ECO:0000313" key="12">
    <source>
        <dbReference type="EMBL" id="MFC5366633.1"/>
    </source>
</evidence>
<feature type="domain" description="L-asparaginase N-terminal" evidence="9">
    <location>
        <begin position="79"/>
        <end position="272"/>
    </location>
</feature>
<dbReference type="PANTHER" id="PTHR11707">
    <property type="entry name" value="L-ASPARAGINASE"/>
    <property type="match status" value="1"/>
</dbReference>
<gene>
    <name evidence="5 12" type="primary">gatD</name>
    <name evidence="12" type="ORF">ACFPJ5_06750</name>
</gene>
<dbReference type="SMART" id="SM00870">
    <property type="entry name" value="Asparaginase"/>
    <property type="match status" value="1"/>
</dbReference>
<dbReference type="SUPFAM" id="SSF53774">
    <property type="entry name" value="Glutaminase/Asparaginase"/>
    <property type="match status" value="1"/>
</dbReference>
<dbReference type="InterPro" id="IPR027474">
    <property type="entry name" value="L-asparaginase_N"/>
</dbReference>
<comment type="subunit">
    <text evidence="5 8">Heterodimer of GatD and GatE.</text>
</comment>
<dbReference type="NCBIfam" id="TIGR00519">
    <property type="entry name" value="asnASE_I"/>
    <property type="match status" value="1"/>
</dbReference>
<dbReference type="Gene3D" id="3.40.50.1170">
    <property type="entry name" value="L-asparaginase, N-terminal domain"/>
    <property type="match status" value="1"/>
</dbReference>
<dbReference type="NCBIfam" id="TIGR02153">
    <property type="entry name" value="gatD_arch"/>
    <property type="match status" value="1"/>
</dbReference>
<proteinExistence type="inferred from homology"/>
<dbReference type="InterPro" id="IPR037152">
    <property type="entry name" value="L-asparaginase_N_sf"/>
</dbReference>
<evidence type="ECO:0000259" key="11">
    <source>
        <dbReference type="Pfam" id="PF18195"/>
    </source>
</evidence>
<feature type="active site" evidence="5">
    <location>
        <position position="240"/>
    </location>
</feature>
<dbReference type="InterPro" id="IPR040918">
    <property type="entry name" value="GatD_N"/>
</dbReference>
<dbReference type="GO" id="GO:0004067">
    <property type="term" value="F:asparaginase activity"/>
    <property type="evidence" value="ECO:0007669"/>
    <property type="project" value="UniProtKB-UniRule"/>
</dbReference>
<dbReference type="GO" id="GO:0006412">
    <property type="term" value="P:translation"/>
    <property type="evidence" value="ECO:0007669"/>
    <property type="project" value="UniProtKB-UniRule"/>
</dbReference>
<dbReference type="EC" id="6.3.5.-" evidence="5 8"/>
<dbReference type="CDD" id="cd08962">
    <property type="entry name" value="GatD"/>
    <property type="match status" value="1"/>
</dbReference>
<evidence type="ECO:0000256" key="7">
    <source>
        <dbReference type="PROSITE-ProRule" id="PRU10100"/>
    </source>
</evidence>
<dbReference type="InterPro" id="IPR011878">
    <property type="entry name" value="GatD"/>
</dbReference>
<feature type="active site" evidence="5">
    <location>
        <position position="164"/>
    </location>
</feature>
<dbReference type="GO" id="GO:0005524">
    <property type="term" value="F:ATP binding"/>
    <property type="evidence" value="ECO:0007669"/>
    <property type="project" value="UniProtKB-KW"/>
</dbReference>
<dbReference type="SUPFAM" id="SSF141300">
    <property type="entry name" value="GatD N-terminal domain-like"/>
    <property type="match status" value="1"/>
</dbReference>
<accession>A0ABD5RA65</accession>
<keyword evidence="13" id="KW-1185">Reference proteome</keyword>
<dbReference type="HAMAP" id="MF_00586">
    <property type="entry name" value="GatD"/>
    <property type="match status" value="1"/>
</dbReference>
<dbReference type="PROSITE" id="PS51732">
    <property type="entry name" value="ASN_GLN_ASE_3"/>
    <property type="match status" value="1"/>
</dbReference>
<dbReference type="Pfam" id="PF18195">
    <property type="entry name" value="GatD_N"/>
    <property type="match status" value="1"/>
</dbReference>
<dbReference type="Proteomes" id="UP001596201">
    <property type="component" value="Unassembled WGS sequence"/>
</dbReference>